<feature type="compositionally biased region" description="Pro residues" evidence="1">
    <location>
        <begin position="193"/>
        <end position="218"/>
    </location>
</feature>
<accession>A0A9E7C077</accession>
<gene>
    <name evidence="2" type="ORF">DSM104329_01633</name>
</gene>
<organism evidence="2 3">
    <name type="scientific">Capillimicrobium parvum</name>
    <dbReference type="NCBI Taxonomy" id="2884022"/>
    <lineage>
        <taxon>Bacteria</taxon>
        <taxon>Bacillati</taxon>
        <taxon>Actinomycetota</taxon>
        <taxon>Thermoleophilia</taxon>
        <taxon>Solirubrobacterales</taxon>
        <taxon>Capillimicrobiaceae</taxon>
        <taxon>Capillimicrobium</taxon>
    </lineage>
</organism>
<dbReference type="KEGG" id="sbae:DSM104329_01633"/>
<dbReference type="EMBL" id="CP087164">
    <property type="protein sequence ID" value="UGS35247.1"/>
    <property type="molecule type" value="Genomic_DNA"/>
</dbReference>
<dbReference type="Proteomes" id="UP001162834">
    <property type="component" value="Chromosome"/>
</dbReference>
<name>A0A9E7C077_9ACTN</name>
<evidence type="ECO:0000313" key="2">
    <source>
        <dbReference type="EMBL" id="UGS35247.1"/>
    </source>
</evidence>
<evidence type="ECO:0000313" key="3">
    <source>
        <dbReference type="Proteomes" id="UP001162834"/>
    </source>
</evidence>
<reference evidence="2" key="1">
    <citation type="journal article" date="2022" name="Int. J. Syst. Evol. Microbiol.">
        <title>Pseudomonas aegrilactucae sp. nov. and Pseudomonas morbosilactucae sp. nov., pathogens causing bacterial rot of lettuce in Japan.</title>
        <authorList>
            <person name="Sawada H."/>
            <person name="Fujikawa T."/>
            <person name="Satou M."/>
        </authorList>
    </citation>
    <scope>NUCLEOTIDE SEQUENCE</scope>
    <source>
        <strain evidence="2">0166_1</strain>
    </source>
</reference>
<sequence length="258" mass="27518">MARAGLLRYTNPNTWTFPGGWQYNPPQQQAPAVLPANSTQPGAPPGEVVPFDAALTAQLNGADLNYGNTLAALAAQEPIIQRSFGYQDDGSIDPNNPFSRAQLLQRAYQQTQRGTGNRYAARGQLYSGALQRAQSDNQFNYQAQDAMLRGSYAQQLAELAGLQADAANTRNNQRSDAYENWVMSQVANRNAPPVDPSPAPAGGPSPEEPLGPASPMPPQQSFASLQGTPVEQYLRAVYAASQGAGSAGGLVGRLFARR</sequence>
<evidence type="ECO:0000256" key="1">
    <source>
        <dbReference type="SAM" id="MobiDB-lite"/>
    </source>
</evidence>
<proteinExistence type="predicted"/>
<feature type="region of interest" description="Disordered" evidence="1">
    <location>
        <begin position="188"/>
        <end position="226"/>
    </location>
</feature>
<feature type="region of interest" description="Disordered" evidence="1">
    <location>
        <begin position="26"/>
        <end position="46"/>
    </location>
</feature>
<feature type="compositionally biased region" description="Low complexity" evidence="1">
    <location>
        <begin position="26"/>
        <end position="36"/>
    </location>
</feature>
<protein>
    <submittedName>
        <fullName evidence="2">Uncharacterized protein</fullName>
    </submittedName>
</protein>
<dbReference type="AlphaFoldDB" id="A0A9E7C077"/>
<keyword evidence="3" id="KW-1185">Reference proteome</keyword>